<accession>A0A6P5RSC9</accession>
<dbReference type="Gene3D" id="1.25.40.10">
    <property type="entry name" value="Tetratricopeptide repeat domain"/>
    <property type="match status" value="1"/>
</dbReference>
<dbReference type="SUPFAM" id="SSF48452">
    <property type="entry name" value="TPR-like"/>
    <property type="match status" value="1"/>
</dbReference>
<dbReference type="InterPro" id="IPR043376">
    <property type="entry name" value="NPG1-like"/>
</dbReference>
<sequence length="146" mass="16293">METWHDLANLYTSLSQWRDAEVCLSKSQAINPHSASRWHSTGLFYEAKGLHQEALESFRKALDVEPTHVPSLISTACILRQFGGQSLPVVRSFLMDALRLDRGNPSAWYNLGLLYKADAGASALETAECFEAAAFLEEHAPIEPFR</sequence>
<evidence type="ECO:0000313" key="3">
    <source>
        <dbReference type="RefSeq" id="XP_021803956.1"/>
    </source>
</evidence>
<dbReference type="AlphaFoldDB" id="A0A6P5RSC9"/>
<dbReference type="InterPro" id="IPR011990">
    <property type="entry name" value="TPR-like_helical_dom_sf"/>
</dbReference>
<dbReference type="KEGG" id="pavi:110748264"/>
<dbReference type="PANTHER" id="PTHR44102">
    <property type="entry name" value="PROTEIN NPG1"/>
    <property type="match status" value="1"/>
</dbReference>
<gene>
    <name evidence="3" type="primary">LOC110748264</name>
</gene>
<keyword evidence="2" id="KW-1185">Reference proteome</keyword>
<evidence type="ECO:0000313" key="2">
    <source>
        <dbReference type="Proteomes" id="UP000515124"/>
    </source>
</evidence>
<protein>
    <submittedName>
        <fullName evidence="3">Protein NPGR2-like</fullName>
    </submittedName>
</protein>
<feature type="repeat" description="TPR" evidence="1">
    <location>
        <begin position="35"/>
        <end position="68"/>
    </location>
</feature>
<keyword evidence="1" id="KW-0802">TPR repeat</keyword>
<evidence type="ECO:0000256" key="1">
    <source>
        <dbReference type="PROSITE-ProRule" id="PRU00339"/>
    </source>
</evidence>
<reference evidence="3" key="1">
    <citation type="submission" date="2025-08" db="UniProtKB">
        <authorList>
            <consortium name="RefSeq"/>
        </authorList>
    </citation>
    <scope>IDENTIFICATION</scope>
</reference>
<dbReference type="Pfam" id="PF13181">
    <property type="entry name" value="TPR_8"/>
    <property type="match status" value="1"/>
</dbReference>
<name>A0A6P5RSC9_PRUAV</name>
<dbReference type="PROSITE" id="PS50005">
    <property type="entry name" value="TPR"/>
    <property type="match status" value="1"/>
</dbReference>
<dbReference type="InterPro" id="IPR019734">
    <property type="entry name" value="TPR_rpt"/>
</dbReference>
<dbReference type="GeneID" id="110748264"/>
<organism evidence="2 3">
    <name type="scientific">Prunus avium</name>
    <name type="common">Cherry</name>
    <name type="synonym">Cerasus avium</name>
    <dbReference type="NCBI Taxonomy" id="42229"/>
    <lineage>
        <taxon>Eukaryota</taxon>
        <taxon>Viridiplantae</taxon>
        <taxon>Streptophyta</taxon>
        <taxon>Embryophyta</taxon>
        <taxon>Tracheophyta</taxon>
        <taxon>Spermatophyta</taxon>
        <taxon>Magnoliopsida</taxon>
        <taxon>eudicotyledons</taxon>
        <taxon>Gunneridae</taxon>
        <taxon>Pentapetalae</taxon>
        <taxon>rosids</taxon>
        <taxon>fabids</taxon>
        <taxon>Rosales</taxon>
        <taxon>Rosaceae</taxon>
        <taxon>Amygdaloideae</taxon>
        <taxon>Amygdaleae</taxon>
        <taxon>Prunus</taxon>
    </lineage>
</organism>
<dbReference type="RefSeq" id="XP_021803956.1">
    <property type="nucleotide sequence ID" value="XM_021948264.1"/>
</dbReference>
<dbReference type="Proteomes" id="UP000515124">
    <property type="component" value="Unplaced"/>
</dbReference>
<proteinExistence type="predicted"/>
<dbReference type="PANTHER" id="PTHR44102:SF1">
    <property type="entry name" value="OS10G0471400 PROTEIN"/>
    <property type="match status" value="1"/>
</dbReference>
<dbReference type="SMART" id="SM00028">
    <property type="entry name" value="TPR"/>
    <property type="match status" value="2"/>
</dbReference>